<feature type="region of interest" description="Disordered" evidence="1">
    <location>
        <begin position="1"/>
        <end position="43"/>
    </location>
</feature>
<keyword evidence="3" id="KW-1185">Reference proteome</keyword>
<dbReference type="Proteomes" id="UP001140949">
    <property type="component" value="Unassembled WGS sequence"/>
</dbReference>
<evidence type="ECO:0000313" key="2">
    <source>
        <dbReference type="EMBL" id="KAJ6851308.1"/>
    </source>
</evidence>
<reference evidence="2" key="1">
    <citation type="journal article" date="2023" name="GigaByte">
        <title>Genome assembly of the bearded iris, Iris pallida Lam.</title>
        <authorList>
            <person name="Bruccoleri R.E."/>
            <person name="Oakeley E.J."/>
            <person name="Faust A.M.E."/>
            <person name="Altorfer M."/>
            <person name="Dessus-Babus S."/>
            <person name="Burckhardt D."/>
            <person name="Oertli M."/>
            <person name="Naumann U."/>
            <person name="Petersen F."/>
            <person name="Wong J."/>
        </authorList>
    </citation>
    <scope>NUCLEOTIDE SEQUENCE</scope>
    <source>
        <strain evidence="2">GSM-AAB239-AS_SAM_17_03QT</strain>
    </source>
</reference>
<proteinExistence type="predicted"/>
<gene>
    <name evidence="2" type="ORF">M6B38_261650</name>
</gene>
<sequence length="43" mass="4940">MFSEYSLRYNSSTPNSRLNRNCTGLAKSRKGLGMKVKSSEHFR</sequence>
<comment type="caution">
    <text evidence="2">The sequence shown here is derived from an EMBL/GenBank/DDBJ whole genome shotgun (WGS) entry which is preliminary data.</text>
</comment>
<protein>
    <submittedName>
        <fullName evidence="2">Uncharacterized protein</fullName>
    </submittedName>
</protein>
<name>A0AAX6IE18_IRIPA</name>
<organism evidence="2 3">
    <name type="scientific">Iris pallida</name>
    <name type="common">Sweet iris</name>
    <dbReference type="NCBI Taxonomy" id="29817"/>
    <lineage>
        <taxon>Eukaryota</taxon>
        <taxon>Viridiplantae</taxon>
        <taxon>Streptophyta</taxon>
        <taxon>Embryophyta</taxon>
        <taxon>Tracheophyta</taxon>
        <taxon>Spermatophyta</taxon>
        <taxon>Magnoliopsida</taxon>
        <taxon>Liliopsida</taxon>
        <taxon>Asparagales</taxon>
        <taxon>Iridaceae</taxon>
        <taxon>Iridoideae</taxon>
        <taxon>Irideae</taxon>
        <taxon>Iris</taxon>
    </lineage>
</organism>
<reference evidence="2" key="2">
    <citation type="submission" date="2023-04" db="EMBL/GenBank/DDBJ databases">
        <authorList>
            <person name="Bruccoleri R.E."/>
            <person name="Oakeley E.J."/>
            <person name="Faust A.-M."/>
            <person name="Dessus-Babus S."/>
            <person name="Altorfer M."/>
            <person name="Burckhardt D."/>
            <person name="Oertli M."/>
            <person name="Naumann U."/>
            <person name="Petersen F."/>
            <person name="Wong J."/>
        </authorList>
    </citation>
    <scope>NUCLEOTIDE SEQUENCE</scope>
    <source>
        <strain evidence="2">GSM-AAB239-AS_SAM_17_03QT</strain>
        <tissue evidence="2">Leaf</tissue>
    </source>
</reference>
<dbReference type="EMBL" id="JANAVB010002393">
    <property type="protein sequence ID" value="KAJ6851308.1"/>
    <property type="molecule type" value="Genomic_DNA"/>
</dbReference>
<evidence type="ECO:0000256" key="1">
    <source>
        <dbReference type="SAM" id="MobiDB-lite"/>
    </source>
</evidence>
<dbReference type="AlphaFoldDB" id="A0AAX6IE18"/>
<feature type="compositionally biased region" description="Polar residues" evidence="1">
    <location>
        <begin position="8"/>
        <end position="22"/>
    </location>
</feature>
<accession>A0AAX6IE18</accession>
<evidence type="ECO:0000313" key="3">
    <source>
        <dbReference type="Proteomes" id="UP001140949"/>
    </source>
</evidence>